<dbReference type="Proteomes" id="UP001162992">
    <property type="component" value="Chromosome 9"/>
</dbReference>
<evidence type="ECO:0000313" key="1">
    <source>
        <dbReference type="EMBL" id="KAJ7542959.1"/>
    </source>
</evidence>
<dbReference type="EMBL" id="CM055100">
    <property type="protein sequence ID" value="KAJ7542959.1"/>
    <property type="molecule type" value="Genomic_DNA"/>
</dbReference>
<organism evidence="1 2">
    <name type="scientific">Diphasiastrum complanatum</name>
    <name type="common">Issler's clubmoss</name>
    <name type="synonym">Lycopodium complanatum</name>
    <dbReference type="NCBI Taxonomy" id="34168"/>
    <lineage>
        <taxon>Eukaryota</taxon>
        <taxon>Viridiplantae</taxon>
        <taxon>Streptophyta</taxon>
        <taxon>Embryophyta</taxon>
        <taxon>Tracheophyta</taxon>
        <taxon>Lycopodiopsida</taxon>
        <taxon>Lycopodiales</taxon>
        <taxon>Lycopodiaceae</taxon>
        <taxon>Lycopodioideae</taxon>
        <taxon>Diphasiastrum</taxon>
    </lineage>
</organism>
<sequence length="133" mass="14922">MRRLFCAAVLVAVLYSIKVGSIELRGLDARFDQCQHATSKDCQDAVGKVCKWCDQPEKCYPSDFARSLGILCSGQQLRHATEVKECEDVAFRNQCLSMDRCRWCKSEVLDDACFSLSEARKLPVQVFSCAQAS</sequence>
<keyword evidence="2" id="KW-1185">Reference proteome</keyword>
<gene>
    <name evidence="1" type="ORF">O6H91_09G019800</name>
</gene>
<accession>A0ACC2CLT5</accession>
<evidence type="ECO:0000313" key="2">
    <source>
        <dbReference type="Proteomes" id="UP001162992"/>
    </source>
</evidence>
<proteinExistence type="predicted"/>
<protein>
    <submittedName>
        <fullName evidence="1">Uncharacterized protein</fullName>
    </submittedName>
</protein>
<name>A0ACC2CLT5_DIPCM</name>
<comment type="caution">
    <text evidence="1">The sequence shown here is derived from an EMBL/GenBank/DDBJ whole genome shotgun (WGS) entry which is preliminary data.</text>
</comment>
<reference evidence="2" key="1">
    <citation type="journal article" date="2024" name="Proc. Natl. Acad. Sci. U.S.A.">
        <title>Extraordinary preservation of gene collinearity over three hundred million years revealed in homosporous lycophytes.</title>
        <authorList>
            <person name="Li C."/>
            <person name="Wickell D."/>
            <person name="Kuo L.Y."/>
            <person name="Chen X."/>
            <person name="Nie B."/>
            <person name="Liao X."/>
            <person name="Peng D."/>
            <person name="Ji J."/>
            <person name="Jenkins J."/>
            <person name="Williams M."/>
            <person name="Shu S."/>
            <person name="Plott C."/>
            <person name="Barry K."/>
            <person name="Rajasekar S."/>
            <person name="Grimwood J."/>
            <person name="Han X."/>
            <person name="Sun S."/>
            <person name="Hou Z."/>
            <person name="He W."/>
            <person name="Dai G."/>
            <person name="Sun C."/>
            <person name="Schmutz J."/>
            <person name="Leebens-Mack J.H."/>
            <person name="Li F.W."/>
            <person name="Wang L."/>
        </authorList>
    </citation>
    <scope>NUCLEOTIDE SEQUENCE [LARGE SCALE GENOMIC DNA]</scope>
    <source>
        <strain evidence="2">cv. PW_Plant_1</strain>
    </source>
</reference>